<dbReference type="EMBL" id="SRLO01000403">
    <property type="protein sequence ID" value="TNN57511.1"/>
    <property type="molecule type" value="Genomic_DNA"/>
</dbReference>
<evidence type="ECO:0000313" key="2">
    <source>
        <dbReference type="Proteomes" id="UP000314294"/>
    </source>
</evidence>
<dbReference type="Proteomes" id="UP000314294">
    <property type="component" value="Unassembled WGS sequence"/>
</dbReference>
<gene>
    <name evidence="1" type="primary">mxi1_1</name>
    <name evidence="1" type="ORF">EYF80_032235</name>
</gene>
<dbReference type="OrthoDB" id="8941760at2759"/>
<sequence>MTAVQLINVQRLLEAAEYLERRDRECEHGYASTFPSSPNTDYQRQRKFRNKKFSSNHNRSTHNELEKNSYATRYGCQAKGIELQRQRMRAEPQLKMEEMRGIQRMVPHVIVRSPYQMAFTHVGRSPVFTLCGFAGFKSHVVTTP</sequence>
<organism evidence="1 2">
    <name type="scientific">Liparis tanakae</name>
    <name type="common">Tanaka's snailfish</name>
    <dbReference type="NCBI Taxonomy" id="230148"/>
    <lineage>
        <taxon>Eukaryota</taxon>
        <taxon>Metazoa</taxon>
        <taxon>Chordata</taxon>
        <taxon>Craniata</taxon>
        <taxon>Vertebrata</taxon>
        <taxon>Euteleostomi</taxon>
        <taxon>Actinopterygii</taxon>
        <taxon>Neopterygii</taxon>
        <taxon>Teleostei</taxon>
        <taxon>Neoteleostei</taxon>
        <taxon>Acanthomorphata</taxon>
        <taxon>Eupercaria</taxon>
        <taxon>Perciformes</taxon>
        <taxon>Cottioidei</taxon>
        <taxon>Cottales</taxon>
        <taxon>Liparidae</taxon>
        <taxon>Liparis</taxon>
    </lineage>
</organism>
<dbReference type="AlphaFoldDB" id="A0A4Z2GW46"/>
<proteinExistence type="predicted"/>
<name>A0A4Z2GW46_9TELE</name>
<accession>A0A4Z2GW46</accession>
<comment type="caution">
    <text evidence="1">The sequence shown here is derived from an EMBL/GenBank/DDBJ whole genome shotgun (WGS) entry which is preliminary data.</text>
</comment>
<keyword evidence="2" id="KW-1185">Reference proteome</keyword>
<protein>
    <submittedName>
        <fullName evidence="1">Max-interacting protein 1</fullName>
    </submittedName>
</protein>
<evidence type="ECO:0000313" key="1">
    <source>
        <dbReference type="EMBL" id="TNN57511.1"/>
    </source>
</evidence>
<reference evidence="1 2" key="1">
    <citation type="submission" date="2019-03" db="EMBL/GenBank/DDBJ databases">
        <title>First draft genome of Liparis tanakae, snailfish: a comprehensive survey of snailfish specific genes.</title>
        <authorList>
            <person name="Kim W."/>
            <person name="Song I."/>
            <person name="Jeong J.-H."/>
            <person name="Kim D."/>
            <person name="Kim S."/>
            <person name="Ryu S."/>
            <person name="Song J.Y."/>
            <person name="Lee S.K."/>
        </authorList>
    </citation>
    <scope>NUCLEOTIDE SEQUENCE [LARGE SCALE GENOMIC DNA]</scope>
    <source>
        <tissue evidence="1">Muscle</tissue>
    </source>
</reference>